<dbReference type="RefSeq" id="WP_344560044.1">
    <property type="nucleotide sequence ID" value="NZ_BAAATG010000016.1"/>
</dbReference>
<dbReference type="NCBIfam" id="TIGR04267">
    <property type="entry name" value="mod_HExxH"/>
    <property type="match status" value="1"/>
</dbReference>
<proteinExistence type="predicted"/>
<keyword evidence="2" id="KW-1185">Reference proteome</keyword>
<reference evidence="2" key="1">
    <citation type="journal article" date="2019" name="Int. J. Syst. Evol. Microbiol.">
        <title>The Global Catalogue of Microorganisms (GCM) 10K type strain sequencing project: providing services to taxonomists for standard genome sequencing and annotation.</title>
        <authorList>
            <consortium name="The Broad Institute Genomics Platform"/>
            <consortium name="The Broad Institute Genome Sequencing Center for Infectious Disease"/>
            <person name="Wu L."/>
            <person name="Ma J."/>
        </authorList>
    </citation>
    <scope>NUCLEOTIDE SEQUENCE [LARGE SCALE GENOMIC DNA]</scope>
    <source>
        <strain evidence="2">CGMCC 4.7131</strain>
    </source>
</reference>
<gene>
    <name evidence="1" type="ORF">ACFPWV_24875</name>
</gene>
<protein>
    <submittedName>
        <fullName evidence="1">HEXXH motif-containing putative peptide modification protein</fullName>
    </submittedName>
</protein>
<organism evidence="1 2">
    <name type="scientific">Streptomyces atrovirens</name>
    <dbReference type="NCBI Taxonomy" id="285556"/>
    <lineage>
        <taxon>Bacteria</taxon>
        <taxon>Bacillati</taxon>
        <taxon>Actinomycetota</taxon>
        <taxon>Actinomycetes</taxon>
        <taxon>Kitasatosporales</taxon>
        <taxon>Streptomycetaceae</taxon>
        <taxon>Streptomyces</taxon>
    </lineage>
</organism>
<evidence type="ECO:0000313" key="1">
    <source>
        <dbReference type="EMBL" id="MFC5243109.1"/>
    </source>
</evidence>
<evidence type="ECO:0000313" key="2">
    <source>
        <dbReference type="Proteomes" id="UP001596035"/>
    </source>
</evidence>
<accession>A0ABW0E0D9</accession>
<dbReference type="EMBL" id="JBHSKN010000021">
    <property type="protein sequence ID" value="MFC5243109.1"/>
    <property type="molecule type" value="Genomic_DNA"/>
</dbReference>
<sequence>MSTRSLSPRASRQDFWESLAAGTPGPAVLAALRTARRNRNLLLLRVAHRCHRADPHWAAAVALLAEVRRARPEVFAELLGDPEAGAWLARHAPPGVPECGAARGTDREPAAGLARLAAAAALRAGLRFRIRVPVADGTALVLPGLGAVLFPAPGPGAATVLCDGSGAAAVRDGERPVPIHGAPAAGPDGTGGWFPVPRLRLGGRAAVRLDTLDPLRLGGPAPLPPRPLTPAGHAGWARRLDAAWRLLTERHPERAETVAEVLRVLVPLTEEDGTGWHSASFGDATGLVALSPVDDPAELAADLVHETQHSLLYAAMDLVELLDSPPGARADAPWSDRPRPPAALLQGGSAFLVTAGFWRTELRLGNPAARRLYEHCRRTAATALTALTAHDDWTTEEGRRLLGSLRAVLASWEERDRRPLP</sequence>
<comment type="caution">
    <text evidence="1">The sequence shown here is derived from an EMBL/GenBank/DDBJ whole genome shotgun (WGS) entry which is preliminary data.</text>
</comment>
<name>A0ABW0E0D9_9ACTN</name>
<dbReference type="InterPro" id="IPR026337">
    <property type="entry name" value="AKG_HExxH"/>
</dbReference>
<dbReference type="Proteomes" id="UP001596035">
    <property type="component" value="Unassembled WGS sequence"/>
</dbReference>